<reference evidence="2" key="2">
    <citation type="journal article" date="2023" name="Plants (Basel)">
        <title>Annotation of the Turnera subulata (Passifloraceae) Draft Genome Reveals the S-Locus Evolved after the Divergence of Turneroideae from Passifloroideae in a Stepwise Manner.</title>
        <authorList>
            <person name="Henning P.M."/>
            <person name="Roalson E.H."/>
            <person name="Mir W."/>
            <person name="McCubbin A.G."/>
            <person name="Shore J.S."/>
        </authorList>
    </citation>
    <scope>NUCLEOTIDE SEQUENCE</scope>
    <source>
        <strain evidence="2">F60SS</strain>
    </source>
</reference>
<evidence type="ECO:0000256" key="1">
    <source>
        <dbReference type="SAM" id="MobiDB-lite"/>
    </source>
</evidence>
<feature type="region of interest" description="Disordered" evidence="1">
    <location>
        <begin position="14"/>
        <end position="42"/>
    </location>
</feature>
<comment type="caution">
    <text evidence="2">The sequence shown here is derived from an EMBL/GenBank/DDBJ whole genome shotgun (WGS) entry which is preliminary data.</text>
</comment>
<evidence type="ECO:0000313" key="3">
    <source>
        <dbReference type="Proteomes" id="UP001141552"/>
    </source>
</evidence>
<name>A0A9Q0J3P6_9ROSI</name>
<dbReference type="AlphaFoldDB" id="A0A9Q0J3P6"/>
<evidence type="ECO:0000313" key="2">
    <source>
        <dbReference type="EMBL" id="KAJ4827219.1"/>
    </source>
</evidence>
<keyword evidence="3" id="KW-1185">Reference proteome</keyword>
<proteinExistence type="predicted"/>
<dbReference type="EMBL" id="JAKUCV010006462">
    <property type="protein sequence ID" value="KAJ4827219.1"/>
    <property type="molecule type" value="Genomic_DNA"/>
</dbReference>
<sequence>INIWASWILENRASSEAGFTEQRPPPTLGGGRTTGLSHLDPP</sequence>
<dbReference type="AntiFam" id="ANF00038">
    <property type="entry name" value="Overlaps SRP RNA, same strand"/>
</dbReference>
<reference evidence="2" key="1">
    <citation type="submission" date="2022-02" db="EMBL/GenBank/DDBJ databases">
        <authorList>
            <person name="Henning P.M."/>
            <person name="McCubbin A.G."/>
            <person name="Shore J.S."/>
        </authorList>
    </citation>
    <scope>NUCLEOTIDE SEQUENCE</scope>
    <source>
        <strain evidence="2">F60SS</strain>
        <tissue evidence="2">Leaves</tissue>
    </source>
</reference>
<gene>
    <name evidence="2" type="ORF">Tsubulata_049039</name>
</gene>
<feature type="non-terminal residue" evidence="2">
    <location>
        <position position="1"/>
    </location>
</feature>
<accession>A0A9Q0J3P6</accession>
<dbReference type="Proteomes" id="UP001141552">
    <property type="component" value="Unassembled WGS sequence"/>
</dbReference>
<organism evidence="2 3">
    <name type="scientific">Turnera subulata</name>
    <dbReference type="NCBI Taxonomy" id="218843"/>
    <lineage>
        <taxon>Eukaryota</taxon>
        <taxon>Viridiplantae</taxon>
        <taxon>Streptophyta</taxon>
        <taxon>Embryophyta</taxon>
        <taxon>Tracheophyta</taxon>
        <taxon>Spermatophyta</taxon>
        <taxon>Magnoliopsida</taxon>
        <taxon>eudicotyledons</taxon>
        <taxon>Gunneridae</taxon>
        <taxon>Pentapetalae</taxon>
        <taxon>rosids</taxon>
        <taxon>fabids</taxon>
        <taxon>Malpighiales</taxon>
        <taxon>Passifloraceae</taxon>
        <taxon>Turnera</taxon>
    </lineage>
</organism>
<protein>
    <submittedName>
        <fullName evidence="2">Uncharacterized protein</fullName>
    </submittedName>
</protein>